<dbReference type="AlphaFoldDB" id="A0A1W1CDI4"/>
<organism evidence="4">
    <name type="scientific">hydrothermal vent metagenome</name>
    <dbReference type="NCBI Taxonomy" id="652676"/>
    <lineage>
        <taxon>unclassified sequences</taxon>
        <taxon>metagenomes</taxon>
        <taxon>ecological metagenomes</taxon>
    </lineage>
</organism>
<dbReference type="SUPFAM" id="SSF53271">
    <property type="entry name" value="PRTase-like"/>
    <property type="match status" value="1"/>
</dbReference>
<evidence type="ECO:0000256" key="1">
    <source>
        <dbReference type="ARBA" id="ARBA00022676"/>
    </source>
</evidence>
<evidence type="ECO:0000313" key="4">
    <source>
        <dbReference type="EMBL" id="SFV63807.1"/>
    </source>
</evidence>
<dbReference type="PANTHER" id="PTHR43363:SF1">
    <property type="entry name" value="HYPOXANTHINE-GUANINE PHOSPHORIBOSYLTRANSFERASE"/>
    <property type="match status" value="1"/>
</dbReference>
<evidence type="ECO:0000259" key="3">
    <source>
        <dbReference type="Pfam" id="PF00156"/>
    </source>
</evidence>
<dbReference type="Pfam" id="PF00156">
    <property type="entry name" value="Pribosyltran"/>
    <property type="match status" value="1"/>
</dbReference>
<accession>A0A1W1CDI4</accession>
<keyword evidence="1 4" id="KW-0328">Glycosyltransferase</keyword>
<sequence length="146" mass="17286">MNYYYEYKEFILDSKKLIKNIDYEFDTIIAIARGGLTLSHILGEHYNIRKVYSINTIGYDDNQKLNQIKIFNIPNLKDSKNILIVDDIVDSGDTLKLVLDTLYEKYPNCRFKSASIFYKKTASIQPDWYIKEANQWIDFFWSIDTL</sequence>
<evidence type="ECO:0000256" key="2">
    <source>
        <dbReference type="ARBA" id="ARBA00022679"/>
    </source>
</evidence>
<dbReference type="GO" id="GO:0000310">
    <property type="term" value="F:xanthine phosphoribosyltransferase activity"/>
    <property type="evidence" value="ECO:0007669"/>
    <property type="project" value="UniProtKB-EC"/>
</dbReference>
<reference evidence="4" key="1">
    <citation type="submission" date="2016-10" db="EMBL/GenBank/DDBJ databases">
        <authorList>
            <person name="de Groot N.N."/>
        </authorList>
    </citation>
    <scope>NUCLEOTIDE SEQUENCE</scope>
</reference>
<dbReference type="EC" id="2.4.2.22" evidence="4"/>
<dbReference type="Gene3D" id="3.40.50.2020">
    <property type="match status" value="1"/>
</dbReference>
<proteinExistence type="predicted"/>
<dbReference type="CDD" id="cd06223">
    <property type="entry name" value="PRTases_typeI"/>
    <property type="match status" value="1"/>
</dbReference>
<feature type="domain" description="Phosphoribosyltransferase" evidence="3">
    <location>
        <begin position="15"/>
        <end position="142"/>
    </location>
</feature>
<dbReference type="InterPro" id="IPR000836">
    <property type="entry name" value="PRTase_dom"/>
</dbReference>
<dbReference type="EMBL" id="FPHG01000062">
    <property type="protein sequence ID" value="SFV63807.1"/>
    <property type="molecule type" value="Genomic_DNA"/>
</dbReference>
<keyword evidence="2 4" id="KW-0808">Transferase</keyword>
<protein>
    <submittedName>
        <fullName evidence="4">Xanthine-guanine phosphoribosyltransferase</fullName>
        <ecNumber evidence="4">2.4.2.22</ecNumber>
    </submittedName>
</protein>
<dbReference type="PANTHER" id="PTHR43363">
    <property type="entry name" value="HYPOXANTHINE PHOSPHORIBOSYLTRANSFERASE"/>
    <property type="match status" value="1"/>
</dbReference>
<dbReference type="InterPro" id="IPR029057">
    <property type="entry name" value="PRTase-like"/>
</dbReference>
<name>A0A1W1CDI4_9ZZZZ</name>
<gene>
    <name evidence="4" type="ORF">MNB_SV-9-1356</name>
</gene>